<name>A0AA41YMJ5_9PROT</name>
<evidence type="ECO:0000313" key="1">
    <source>
        <dbReference type="EMBL" id="MCW3476654.1"/>
    </source>
</evidence>
<organism evidence="1 2">
    <name type="scientific">Limobrevibacterium gyesilva</name>
    <dbReference type="NCBI Taxonomy" id="2991712"/>
    <lineage>
        <taxon>Bacteria</taxon>
        <taxon>Pseudomonadati</taxon>
        <taxon>Pseudomonadota</taxon>
        <taxon>Alphaproteobacteria</taxon>
        <taxon>Acetobacterales</taxon>
        <taxon>Acetobacteraceae</taxon>
        <taxon>Limobrevibacterium</taxon>
    </lineage>
</organism>
<dbReference type="SUPFAM" id="SSF54637">
    <property type="entry name" value="Thioesterase/thiol ester dehydrase-isomerase"/>
    <property type="match status" value="1"/>
</dbReference>
<comment type="caution">
    <text evidence="1">The sequence shown here is derived from an EMBL/GenBank/DDBJ whole genome shotgun (WGS) entry which is preliminary data.</text>
</comment>
<accession>A0AA41YMJ5</accession>
<proteinExistence type="predicted"/>
<reference evidence="1" key="2">
    <citation type="submission" date="2022-10" db="EMBL/GenBank/DDBJ databases">
        <authorList>
            <person name="Trinh H.N."/>
        </authorList>
    </citation>
    <scope>NUCLEOTIDE SEQUENCE</scope>
    <source>
        <strain evidence="1">RN2-1</strain>
    </source>
</reference>
<dbReference type="Proteomes" id="UP001165679">
    <property type="component" value="Unassembled WGS sequence"/>
</dbReference>
<protein>
    <submittedName>
        <fullName evidence="1">Acyl-CoA thioesterase</fullName>
    </submittedName>
</protein>
<dbReference type="EMBL" id="JAPDNT010000022">
    <property type="protein sequence ID" value="MCW3476654.1"/>
    <property type="molecule type" value="Genomic_DNA"/>
</dbReference>
<dbReference type="Gene3D" id="3.10.129.10">
    <property type="entry name" value="Hotdog Thioesterase"/>
    <property type="match status" value="1"/>
</dbReference>
<dbReference type="AlphaFoldDB" id="A0AA41YMJ5"/>
<dbReference type="RefSeq" id="WP_264715471.1">
    <property type="nucleotide sequence ID" value="NZ_JAPDNT010000022.1"/>
</dbReference>
<dbReference type="Pfam" id="PF13279">
    <property type="entry name" value="4HBT_2"/>
    <property type="match status" value="1"/>
</dbReference>
<dbReference type="CDD" id="cd00586">
    <property type="entry name" value="4HBT"/>
    <property type="match status" value="1"/>
</dbReference>
<gene>
    <name evidence="1" type="ORF">OL599_18990</name>
</gene>
<evidence type="ECO:0000313" key="2">
    <source>
        <dbReference type="Proteomes" id="UP001165679"/>
    </source>
</evidence>
<keyword evidence="2" id="KW-1185">Reference proteome</keyword>
<reference evidence="1" key="1">
    <citation type="submission" date="2022-09" db="EMBL/GenBank/DDBJ databases">
        <title>Rhodovastum sp. nov. RN2-1 isolated from soil in Seongnam, South Korea.</title>
        <authorList>
            <person name="Le N.T."/>
        </authorList>
    </citation>
    <scope>NUCLEOTIDE SEQUENCE</scope>
    <source>
        <strain evidence="1">RN2-1</strain>
    </source>
</reference>
<sequence>MTGTNGLFVHRRRVAWWDTDAANIAYTARFPQWCMEAIEEWFLDRLGIDWYRLNHDMNMGSPFVHMSMDMRSSVTPRDALDTTVALKQAGRSSLAFELVGRTVADRRVSFEGRYVCVFVDRDTGKARDIPECFRAAVAREVALAAGVRGD</sequence>
<dbReference type="InterPro" id="IPR029069">
    <property type="entry name" value="HotDog_dom_sf"/>
</dbReference>